<dbReference type="SUPFAM" id="SSF46689">
    <property type="entry name" value="Homeodomain-like"/>
    <property type="match status" value="1"/>
</dbReference>
<sequence length="90" mass="10333">MNRGVGMLEGGKSQRHVARQPGVPQSVVARIWSRYQMHVYVIPRYKGGRRRATTQAQHRFIVVLDRHHRFMNAMALQNDLHNASGVRVST</sequence>
<dbReference type="EMBL" id="JAIWYP010000005">
    <property type="protein sequence ID" value="KAH3821286.1"/>
    <property type="molecule type" value="Genomic_DNA"/>
</dbReference>
<accession>A0A9D4JR51</accession>
<evidence type="ECO:0000256" key="1">
    <source>
        <dbReference type="SAM" id="MobiDB-lite"/>
    </source>
</evidence>
<organism evidence="2 3">
    <name type="scientific">Dreissena polymorpha</name>
    <name type="common">Zebra mussel</name>
    <name type="synonym">Mytilus polymorpha</name>
    <dbReference type="NCBI Taxonomy" id="45954"/>
    <lineage>
        <taxon>Eukaryota</taxon>
        <taxon>Metazoa</taxon>
        <taxon>Spiralia</taxon>
        <taxon>Lophotrochozoa</taxon>
        <taxon>Mollusca</taxon>
        <taxon>Bivalvia</taxon>
        <taxon>Autobranchia</taxon>
        <taxon>Heteroconchia</taxon>
        <taxon>Euheterodonta</taxon>
        <taxon>Imparidentia</taxon>
        <taxon>Neoheterodontei</taxon>
        <taxon>Myida</taxon>
        <taxon>Dreissenoidea</taxon>
        <taxon>Dreissenidae</taxon>
        <taxon>Dreissena</taxon>
    </lineage>
</organism>
<feature type="region of interest" description="Disordered" evidence="1">
    <location>
        <begin position="1"/>
        <end position="21"/>
    </location>
</feature>
<proteinExistence type="predicted"/>
<reference evidence="2" key="1">
    <citation type="journal article" date="2019" name="bioRxiv">
        <title>The Genome of the Zebra Mussel, Dreissena polymorpha: A Resource for Invasive Species Research.</title>
        <authorList>
            <person name="McCartney M.A."/>
            <person name="Auch B."/>
            <person name="Kono T."/>
            <person name="Mallez S."/>
            <person name="Zhang Y."/>
            <person name="Obille A."/>
            <person name="Becker A."/>
            <person name="Abrahante J.E."/>
            <person name="Garbe J."/>
            <person name="Badalamenti J.P."/>
            <person name="Herman A."/>
            <person name="Mangelson H."/>
            <person name="Liachko I."/>
            <person name="Sullivan S."/>
            <person name="Sone E.D."/>
            <person name="Koren S."/>
            <person name="Silverstein K.A.T."/>
            <person name="Beckman K.B."/>
            <person name="Gohl D.M."/>
        </authorList>
    </citation>
    <scope>NUCLEOTIDE SEQUENCE</scope>
    <source>
        <strain evidence="2">Duluth1</strain>
        <tissue evidence="2">Whole animal</tissue>
    </source>
</reference>
<comment type="caution">
    <text evidence="2">The sequence shown here is derived from an EMBL/GenBank/DDBJ whole genome shotgun (WGS) entry which is preliminary data.</text>
</comment>
<keyword evidence="3" id="KW-1185">Reference proteome</keyword>
<evidence type="ECO:0000313" key="3">
    <source>
        <dbReference type="Proteomes" id="UP000828390"/>
    </source>
</evidence>
<protein>
    <submittedName>
        <fullName evidence="2">Uncharacterized protein</fullName>
    </submittedName>
</protein>
<dbReference type="AlphaFoldDB" id="A0A9D4JR51"/>
<reference evidence="2" key="2">
    <citation type="submission" date="2020-11" db="EMBL/GenBank/DDBJ databases">
        <authorList>
            <person name="McCartney M.A."/>
            <person name="Auch B."/>
            <person name="Kono T."/>
            <person name="Mallez S."/>
            <person name="Becker A."/>
            <person name="Gohl D.M."/>
            <person name="Silverstein K.A.T."/>
            <person name="Koren S."/>
            <person name="Bechman K.B."/>
            <person name="Herman A."/>
            <person name="Abrahante J.E."/>
            <person name="Garbe J."/>
        </authorList>
    </citation>
    <scope>NUCLEOTIDE SEQUENCE</scope>
    <source>
        <strain evidence="2">Duluth1</strain>
        <tissue evidence="2">Whole animal</tissue>
    </source>
</reference>
<dbReference type="InterPro" id="IPR009057">
    <property type="entry name" value="Homeodomain-like_sf"/>
</dbReference>
<gene>
    <name evidence="2" type="ORF">DPMN_123049</name>
</gene>
<name>A0A9D4JR51_DREPO</name>
<dbReference type="Proteomes" id="UP000828390">
    <property type="component" value="Unassembled WGS sequence"/>
</dbReference>
<evidence type="ECO:0000313" key="2">
    <source>
        <dbReference type="EMBL" id="KAH3821286.1"/>
    </source>
</evidence>